<reference evidence="9 10" key="2">
    <citation type="journal article" date="2011" name="J. Bacteriol.">
        <title>Complete genome sequence of strain HTCC2503T of Parvularcula bermudensis, the type species of the order "Parvularculales" in the class Alphaproteobacteria.</title>
        <authorList>
            <person name="Oh H.M."/>
            <person name="Kang I."/>
            <person name="Vergin K.L."/>
            <person name="Kang D."/>
            <person name="Rhee K.H."/>
            <person name="Giovannoni S.J."/>
            <person name="Cho J.C."/>
        </authorList>
    </citation>
    <scope>NUCLEOTIDE SEQUENCE [LARGE SCALE GENOMIC DNA]</scope>
    <source>
        <strain evidence="10">ATCC BAA-594 / HTCC2503 / KCTC 12087</strain>
    </source>
</reference>
<dbReference type="InterPro" id="IPR001466">
    <property type="entry name" value="Beta-lactam-related"/>
</dbReference>
<proteinExistence type="inferred from homology"/>
<evidence type="ECO:0000256" key="3">
    <source>
        <dbReference type="ARBA" id="ARBA00012865"/>
    </source>
</evidence>
<sequence>MLRSKLSLLCALILMPCTAQSATEYLSDDSFQKIAAQTFRPVIDDHDLPGLVIGLSYHGEHYVFTYGLADQANEMPVDANTLFELGSVSKLFNVALAALADEKGVLSLASPVSTVVPELKGSAFDQITIEDLAAHANGGLPLQVPSSLESEEELIRWLAAWEPIAAPDTIRSYSNVGTGLLGMIAGEAFDTSYEEAITAHLLNPLGLNDTYITVPEEALPHYAYGYISGSAEPIRVTPGVFDAESYGIKSSVNDMLRFIDVHLGRIDIPVEIESALSRTREAIYDTAYYGQGMVWEEYNWPIDLARLTEGNSNEMAREPHSITRRDGPIDGTTFLNKTGSTNGFGVYIALIPDENIGVVVLANQRYPNPVRAEATVHLIEHVLSGDDTE</sequence>
<dbReference type="Gene3D" id="3.40.710.10">
    <property type="entry name" value="DD-peptidase/beta-lactamase superfamily"/>
    <property type="match status" value="1"/>
</dbReference>
<dbReference type="Proteomes" id="UP000001302">
    <property type="component" value="Chromosome"/>
</dbReference>
<organism evidence="9 10">
    <name type="scientific">Parvularcula bermudensis (strain ATCC BAA-594 / HTCC2503 / KCTC 12087)</name>
    <dbReference type="NCBI Taxonomy" id="314260"/>
    <lineage>
        <taxon>Bacteria</taxon>
        <taxon>Pseudomonadati</taxon>
        <taxon>Pseudomonadota</taxon>
        <taxon>Alphaproteobacteria</taxon>
        <taxon>Parvularculales</taxon>
        <taxon>Parvularculaceae</taxon>
        <taxon>Parvularcula</taxon>
    </lineage>
</organism>
<dbReference type="GO" id="GO:0030288">
    <property type="term" value="C:outer membrane-bounded periplasmic space"/>
    <property type="evidence" value="ECO:0007669"/>
    <property type="project" value="InterPro"/>
</dbReference>
<accession>E0THF6</accession>
<dbReference type="PANTHER" id="PTHR46825:SF8">
    <property type="entry name" value="BETA-LACTAMASE-RELATED"/>
    <property type="match status" value="1"/>
</dbReference>
<feature type="signal peptide" evidence="7">
    <location>
        <begin position="1"/>
        <end position="21"/>
    </location>
</feature>
<dbReference type="InterPro" id="IPR001586">
    <property type="entry name" value="Beta-lactam_class-C_AS"/>
</dbReference>
<dbReference type="InterPro" id="IPR012338">
    <property type="entry name" value="Beta-lactam/transpept-like"/>
</dbReference>
<evidence type="ECO:0000259" key="8">
    <source>
        <dbReference type="Pfam" id="PF00144"/>
    </source>
</evidence>
<evidence type="ECO:0000256" key="4">
    <source>
        <dbReference type="ARBA" id="ARBA00022801"/>
    </source>
</evidence>
<comment type="catalytic activity">
    <reaction evidence="1 6">
        <text>a beta-lactam + H2O = a substituted beta-amino acid</text>
        <dbReference type="Rhea" id="RHEA:20401"/>
        <dbReference type="ChEBI" id="CHEBI:15377"/>
        <dbReference type="ChEBI" id="CHEBI:35627"/>
        <dbReference type="ChEBI" id="CHEBI:140347"/>
        <dbReference type="EC" id="3.5.2.6"/>
    </reaction>
</comment>
<evidence type="ECO:0000256" key="7">
    <source>
        <dbReference type="SAM" id="SignalP"/>
    </source>
</evidence>
<keyword evidence="7" id="KW-0732">Signal</keyword>
<evidence type="ECO:0000313" key="9">
    <source>
        <dbReference type="EMBL" id="ADM10748.1"/>
    </source>
</evidence>
<dbReference type="InterPro" id="IPR050491">
    <property type="entry name" value="AmpC-like"/>
</dbReference>
<feature type="domain" description="Beta-lactamase-related" evidence="8">
    <location>
        <begin position="36"/>
        <end position="378"/>
    </location>
</feature>
<dbReference type="KEGG" id="pbr:PB2503_13554"/>
<comment type="similarity">
    <text evidence="2 6">Belongs to the class-C beta-lactamase family.</text>
</comment>
<evidence type="ECO:0000256" key="1">
    <source>
        <dbReference type="ARBA" id="ARBA00001526"/>
    </source>
</evidence>
<evidence type="ECO:0000256" key="2">
    <source>
        <dbReference type="ARBA" id="ARBA00007840"/>
    </source>
</evidence>
<dbReference type="Pfam" id="PF00144">
    <property type="entry name" value="Beta-lactamase"/>
    <property type="match status" value="1"/>
</dbReference>
<dbReference type="AlphaFoldDB" id="E0THF6"/>
<feature type="chain" id="PRO_5003140651" description="Beta-lactamase" evidence="7">
    <location>
        <begin position="22"/>
        <end position="389"/>
    </location>
</feature>
<dbReference type="SUPFAM" id="SSF56601">
    <property type="entry name" value="beta-lactamase/transpeptidase-like"/>
    <property type="match status" value="1"/>
</dbReference>
<dbReference type="STRING" id="314260.PB2503_13554"/>
<protein>
    <recommendedName>
        <fullName evidence="3 6">Beta-lactamase</fullName>
        <ecNumber evidence="3 6">3.5.2.6</ecNumber>
    </recommendedName>
</protein>
<evidence type="ECO:0000313" key="10">
    <source>
        <dbReference type="Proteomes" id="UP000001302"/>
    </source>
</evidence>
<dbReference type="HOGENOM" id="CLU_020027_10_0_5"/>
<name>E0THF6_PARBH</name>
<evidence type="ECO:0000256" key="6">
    <source>
        <dbReference type="RuleBase" id="RU361140"/>
    </source>
</evidence>
<dbReference type="PANTHER" id="PTHR46825">
    <property type="entry name" value="D-ALANYL-D-ALANINE-CARBOXYPEPTIDASE/ENDOPEPTIDASE AMPH"/>
    <property type="match status" value="1"/>
</dbReference>
<evidence type="ECO:0000256" key="5">
    <source>
        <dbReference type="ARBA" id="ARBA00023251"/>
    </source>
</evidence>
<dbReference type="eggNOG" id="COG1680">
    <property type="taxonomic scope" value="Bacteria"/>
</dbReference>
<keyword evidence="10" id="KW-1185">Reference proteome</keyword>
<dbReference type="MEROPS" id="S12.006"/>
<dbReference type="GO" id="GO:0017001">
    <property type="term" value="P:antibiotic catabolic process"/>
    <property type="evidence" value="ECO:0007669"/>
    <property type="project" value="InterPro"/>
</dbReference>
<gene>
    <name evidence="9" type="ordered locus">PB2503_13554</name>
</gene>
<dbReference type="EC" id="3.5.2.6" evidence="3 6"/>
<reference evidence="10" key="1">
    <citation type="submission" date="2010-08" db="EMBL/GenBank/DDBJ databases">
        <title>Genome sequence of Parvularcula bermudensis HTCC2503.</title>
        <authorList>
            <person name="Kang D.-M."/>
            <person name="Oh H.-M."/>
            <person name="Cho J.-C."/>
        </authorList>
    </citation>
    <scope>NUCLEOTIDE SEQUENCE [LARGE SCALE GENOMIC DNA]</scope>
    <source>
        <strain evidence="10">ATCC BAA-594 / HTCC2503 / KCTC 12087</strain>
    </source>
</reference>
<dbReference type="EMBL" id="CP002156">
    <property type="protein sequence ID" value="ADM10748.1"/>
    <property type="molecule type" value="Genomic_DNA"/>
</dbReference>
<dbReference type="GO" id="GO:0046677">
    <property type="term" value="P:response to antibiotic"/>
    <property type="evidence" value="ECO:0007669"/>
    <property type="project" value="UniProtKB-UniRule"/>
</dbReference>
<keyword evidence="5 6" id="KW-0046">Antibiotic resistance</keyword>
<dbReference type="GO" id="GO:0008800">
    <property type="term" value="F:beta-lactamase activity"/>
    <property type="evidence" value="ECO:0007669"/>
    <property type="project" value="UniProtKB-UniRule"/>
</dbReference>
<dbReference type="PROSITE" id="PS00336">
    <property type="entry name" value="BETA_LACTAMASE_C"/>
    <property type="match status" value="1"/>
</dbReference>
<keyword evidence="4 6" id="KW-0378">Hydrolase</keyword>